<dbReference type="NCBIfam" id="NF033483">
    <property type="entry name" value="PknB_PASTA_kin"/>
    <property type="match status" value="1"/>
</dbReference>
<dbReference type="EMBL" id="CP049742">
    <property type="protein sequence ID" value="QPC46300.1"/>
    <property type="molecule type" value="Genomic_DNA"/>
</dbReference>
<keyword evidence="5 13" id="KW-0547">Nucleotide-binding</keyword>
<dbReference type="AlphaFoldDB" id="A0A7S8CAA6"/>
<keyword evidence="14" id="KW-0812">Transmembrane</keyword>
<evidence type="ECO:0000259" key="16">
    <source>
        <dbReference type="PROSITE" id="PS51178"/>
    </source>
</evidence>
<dbReference type="SMART" id="SM00220">
    <property type="entry name" value="S_TKc"/>
    <property type="match status" value="1"/>
</dbReference>
<dbReference type="PROSITE" id="PS00108">
    <property type="entry name" value="PROTEIN_KINASE_ST"/>
    <property type="match status" value="1"/>
</dbReference>
<organism evidence="17 18">
    <name type="scientific">Mangrovibacillus cuniculi</name>
    <dbReference type="NCBI Taxonomy" id="2593652"/>
    <lineage>
        <taxon>Bacteria</taxon>
        <taxon>Bacillati</taxon>
        <taxon>Bacillota</taxon>
        <taxon>Bacilli</taxon>
        <taxon>Bacillales</taxon>
        <taxon>Bacillaceae</taxon>
        <taxon>Mangrovibacillus</taxon>
    </lineage>
</organism>
<dbReference type="CDD" id="cd06577">
    <property type="entry name" value="PASTA_pknB"/>
    <property type="match status" value="3"/>
</dbReference>
<comment type="catalytic activity">
    <reaction evidence="10">
        <text>L-seryl-[protein] + ATP = O-phospho-L-seryl-[protein] + ADP + H(+)</text>
        <dbReference type="Rhea" id="RHEA:17989"/>
        <dbReference type="Rhea" id="RHEA-COMP:9863"/>
        <dbReference type="Rhea" id="RHEA-COMP:11604"/>
        <dbReference type="ChEBI" id="CHEBI:15378"/>
        <dbReference type="ChEBI" id="CHEBI:29999"/>
        <dbReference type="ChEBI" id="CHEBI:30616"/>
        <dbReference type="ChEBI" id="CHEBI:83421"/>
        <dbReference type="ChEBI" id="CHEBI:456216"/>
        <dbReference type="EC" id="2.7.11.1"/>
    </reaction>
</comment>
<dbReference type="Pfam" id="PF21160">
    <property type="entry name" value="PrkC-like_PASTA-like"/>
    <property type="match status" value="1"/>
</dbReference>
<proteinExistence type="predicted"/>
<keyword evidence="7 13" id="KW-0067">ATP-binding</keyword>
<accession>A0A7S8CAA6</accession>
<dbReference type="PANTHER" id="PTHR43289">
    <property type="entry name" value="MITOGEN-ACTIVATED PROTEIN KINASE KINASE KINASE 20-RELATED"/>
    <property type="match status" value="1"/>
</dbReference>
<dbReference type="PROSITE" id="PS50011">
    <property type="entry name" value="PROTEIN_KINASE_DOM"/>
    <property type="match status" value="1"/>
</dbReference>
<evidence type="ECO:0000313" key="17">
    <source>
        <dbReference type="EMBL" id="QPC46300.1"/>
    </source>
</evidence>
<evidence type="ECO:0000256" key="6">
    <source>
        <dbReference type="ARBA" id="ARBA00022777"/>
    </source>
</evidence>
<dbReference type="SMART" id="SM00740">
    <property type="entry name" value="PASTA"/>
    <property type="match status" value="3"/>
</dbReference>
<feature type="domain" description="PASTA" evidence="16">
    <location>
        <begin position="431"/>
        <end position="497"/>
    </location>
</feature>
<keyword evidence="6 17" id="KW-0418">Kinase</keyword>
<gene>
    <name evidence="17" type="primary">pknB</name>
    <name evidence="17" type="ORF">G8O30_04650</name>
</gene>
<dbReference type="CDD" id="cd14014">
    <property type="entry name" value="STKc_PknB_like"/>
    <property type="match status" value="1"/>
</dbReference>
<dbReference type="PANTHER" id="PTHR43289:SF34">
    <property type="entry name" value="SERINE_THREONINE-PROTEIN KINASE YBDM-RELATED"/>
    <property type="match status" value="1"/>
</dbReference>
<dbReference type="Gene3D" id="1.10.510.10">
    <property type="entry name" value="Transferase(Phosphotransferase) domain 1"/>
    <property type="match status" value="1"/>
</dbReference>
<feature type="binding site" evidence="13">
    <location>
        <position position="40"/>
    </location>
    <ligand>
        <name>ATP</name>
        <dbReference type="ChEBI" id="CHEBI:30616"/>
    </ligand>
</feature>
<dbReference type="InterPro" id="IPR008271">
    <property type="entry name" value="Ser/Thr_kinase_AS"/>
</dbReference>
<evidence type="ECO:0000256" key="12">
    <source>
        <dbReference type="ARBA" id="ARBA00070041"/>
    </source>
</evidence>
<dbReference type="EC" id="2.7.11.1" evidence="1"/>
<dbReference type="InterPro" id="IPR000719">
    <property type="entry name" value="Prot_kinase_dom"/>
</dbReference>
<evidence type="ECO:0000256" key="7">
    <source>
        <dbReference type="ARBA" id="ARBA00022840"/>
    </source>
</evidence>
<evidence type="ECO:0000259" key="15">
    <source>
        <dbReference type="PROSITE" id="PS50011"/>
    </source>
</evidence>
<evidence type="ECO:0000256" key="1">
    <source>
        <dbReference type="ARBA" id="ARBA00012513"/>
    </source>
</evidence>
<keyword evidence="8" id="KW-0735">Signal-anchor</keyword>
<dbReference type="InterPro" id="IPR011009">
    <property type="entry name" value="Kinase-like_dom_sf"/>
</dbReference>
<evidence type="ECO:0000256" key="5">
    <source>
        <dbReference type="ARBA" id="ARBA00022741"/>
    </source>
</evidence>
<evidence type="ECO:0000256" key="10">
    <source>
        <dbReference type="ARBA" id="ARBA00048679"/>
    </source>
</evidence>
<keyword evidence="2" id="KW-0723">Serine/threonine-protein kinase</keyword>
<dbReference type="Gene3D" id="2.60.40.2560">
    <property type="match status" value="1"/>
</dbReference>
<evidence type="ECO:0000256" key="11">
    <source>
        <dbReference type="ARBA" id="ARBA00060432"/>
    </source>
</evidence>
<feature type="transmembrane region" description="Helical" evidence="14">
    <location>
        <begin position="340"/>
        <end position="361"/>
    </location>
</feature>
<dbReference type="GO" id="GO:0004674">
    <property type="term" value="F:protein serine/threonine kinase activity"/>
    <property type="evidence" value="ECO:0007669"/>
    <property type="project" value="UniProtKB-KW"/>
</dbReference>
<evidence type="ECO:0000256" key="2">
    <source>
        <dbReference type="ARBA" id="ARBA00022527"/>
    </source>
</evidence>
<evidence type="ECO:0000256" key="4">
    <source>
        <dbReference type="ARBA" id="ARBA00022679"/>
    </source>
</evidence>
<dbReference type="KEGG" id="mcui:G8O30_04650"/>
<dbReference type="Gene3D" id="3.30.10.20">
    <property type="match status" value="3"/>
</dbReference>
<dbReference type="FunFam" id="3.30.200.20:FF:000035">
    <property type="entry name" value="Serine/threonine protein kinase Stk1"/>
    <property type="match status" value="1"/>
</dbReference>
<keyword evidence="18" id="KW-1185">Reference proteome</keyword>
<dbReference type="SUPFAM" id="SSF56112">
    <property type="entry name" value="Protein kinase-like (PK-like)"/>
    <property type="match status" value="1"/>
</dbReference>
<evidence type="ECO:0000313" key="18">
    <source>
        <dbReference type="Proteomes" id="UP000593626"/>
    </source>
</evidence>
<dbReference type="GO" id="GO:0005524">
    <property type="term" value="F:ATP binding"/>
    <property type="evidence" value="ECO:0007669"/>
    <property type="project" value="UniProtKB-UniRule"/>
</dbReference>
<evidence type="ECO:0000256" key="3">
    <source>
        <dbReference type="ARBA" id="ARBA00022544"/>
    </source>
</evidence>
<dbReference type="GO" id="GO:0009847">
    <property type="term" value="P:spore germination"/>
    <property type="evidence" value="ECO:0007669"/>
    <property type="project" value="UniProtKB-ARBA"/>
</dbReference>
<comment type="subcellular location">
    <subcellularLocation>
        <location evidence="11">Spore membrane</location>
        <topology evidence="11">Single-pass type II membrane protein</topology>
    </subcellularLocation>
</comment>
<evidence type="ECO:0000256" key="14">
    <source>
        <dbReference type="SAM" id="Phobius"/>
    </source>
</evidence>
<dbReference type="Gene3D" id="3.30.200.20">
    <property type="entry name" value="Phosphorylase Kinase, domain 1"/>
    <property type="match status" value="1"/>
</dbReference>
<name>A0A7S8CAA6_9BACI</name>
<protein>
    <recommendedName>
        <fullName evidence="12">Serine/threonine-protein kinase PrkC</fullName>
        <ecNumber evidence="1">2.7.11.1</ecNumber>
    </recommendedName>
</protein>
<evidence type="ECO:0000256" key="8">
    <source>
        <dbReference type="ARBA" id="ARBA00022968"/>
    </source>
</evidence>
<feature type="domain" description="PASTA" evidence="16">
    <location>
        <begin position="363"/>
        <end position="430"/>
    </location>
</feature>
<dbReference type="GO" id="GO:0007165">
    <property type="term" value="P:signal transduction"/>
    <property type="evidence" value="ECO:0007669"/>
    <property type="project" value="UniProtKB-ARBA"/>
</dbReference>
<evidence type="ECO:0000256" key="9">
    <source>
        <dbReference type="ARBA" id="ARBA00047899"/>
    </source>
</evidence>
<dbReference type="InterPro" id="IPR005543">
    <property type="entry name" value="PASTA_dom"/>
</dbReference>
<dbReference type="FunFam" id="1.10.510.10:FF:000021">
    <property type="entry name" value="Serine/threonine protein kinase"/>
    <property type="match status" value="1"/>
</dbReference>
<dbReference type="InterPro" id="IPR017441">
    <property type="entry name" value="Protein_kinase_ATP_BS"/>
</dbReference>
<reference evidence="17 18" key="1">
    <citation type="submission" date="2019-07" db="EMBL/GenBank/DDBJ databases">
        <title>Genome sequence of 2 isolates from Red Sea Mangroves.</title>
        <authorList>
            <person name="Sefrji F."/>
            <person name="Michoud G."/>
            <person name="Merlino G."/>
            <person name="Daffonchio D."/>
        </authorList>
    </citation>
    <scope>NUCLEOTIDE SEQUENCE [LARGE SCALE GENOMIC DNA]</scope>
    <source>
        <strain evidence="17 18">R1DC41</strain>
    </source>
</reference>
<dbReference type="RefSeq" id="WP_239673825.1">
    <property type="nucleotide sequence ID" value="NZ_CP049742.1"/>
</dbReference>
<evidence type="ECO:0000256" key="13">
    <source>
        <dbReference type="PROSITE-ProRule" id="PRU10141"/>
    </source>
</evidence>
<feature type="domain" description="Protein kinase" evidence="15">
    <location>
        <begin position="11"/>
        <end position="282"/>
    </location>
</feature>
<dbReference type="Pfam" id="PF00069">
    <property type="entry name" value="Pkinase"/>
    <property type="match status" value="1"/>
</dbReference>
<feature type="domain" description="PASTA" evidence="16">
    <location>
        <begin position="498"/>
        <end position="565"/>
    </location>
</feature>
<dbReference type="GO" id="GO:0071224">
    <property type="term" value="P:cellular response to peptidoglycan"/>
    <property type="evidence" value="ECO:0007669"/>
    <property type="project" value="UniProtKB-ARBA"/>
</dbReference>
<keyword evidence="4" id="KW-0808">Transferase</keyword>
<dbReference type="PROSITE" id="PS51178">
    <property type="entry name" value="PASTA"/>
    <property type="match status" value="3"/>
</dbReference>
<comment type="catalytic activity">
    <reaction evidence="9">
        <text>L-threonyl-[protein] + ATP = O-phospho-L-threonyl-[protein] + ADP + H(+)</text>
        <dbReference type="Rhea" id="RHEA:46608"/>
        <dbReference type="Rhea" id="RHEA-COMP:11060"/>
        <dbReference type="Rhea" id="RHEA-COMP:11605"/>
        <dbReference type="ChEBI" id="CHEBI:15378"/>
        <dbReference type="ChEBI" id="CHEBI:30013"/>
        <dbReference type="ChEBI" id="CHEBI:30616"/>
        <dbReference type="ChEBI" id="CHEBI:61977"/>
        <dbReference type="ChEBI" id="CHEBI:456216"/>
        <dbReference type="EC" id="2.7.11.1"/>
    </reaction>
</comment>
<keyword evidence="14" id="KW-1133">Transmembrane helix</keyword>
<dbReference type="Pfam" id="PF03793">
    <property type="entry name" value="PASTA"/>
    <property type="match status" value="3"/>
</dbReference>
<keyword evidence="14" id="KW-0472">Membrane</keyword>
<dbReference type="Proteomes" id="UP000593626">
    <property type="component" value="Chromosome"/>
</dbReference>
<keyword evidence="3" id="KW-0309">Germination</keyword>
<sequence length="654" mass="72717">MIIGKRISGRYRIEKMIGGGGMANVYLAHDMILDRDVAVKILRFDSSNEEEFIKRFQREAQAATSLAHSNIVSIYDVGEDDEIYYIVMEYVKGYTLKEYIQQNHPLSLTIAVHIMQQIVSAIDHAHEHNIIHRDIKPQNILIDEHGTAKITDFGIATALSATTITQTNSVLGSVHYLSPEQARGGMATKKSDIYSLGIVFFELITGRLPFSGESAVSIALKHLQSETPSVRRWNANIPQSIENIIFKATAKDPFVRYETAGKMEEDLETALDPSRLDESPFIVPLDDDATKAIPVITKEAANNHLDETMVHTKNEKTIPHPVSSKLEEERPKVKTKKKKWIVPTLLLFLLLVGLGIAFAMITAPKEIEVPITEDMELNDALDELTALGFEIGEVIEQNSDEIEDGKVIKTDPKAGTMLLEGEEIDVFVSSGKEAIEMKDYVGNRVEQVNRILESAGFEVEVEEEFSDDPIGTIVSQTPESGDMVIPEDTIVTLIVSKGEAPVEVKNLTGFNDQALRDYAESSGLTIDLSNEEYSDEVQAGTVISQDPKPGTAVEKGSVISVVLSKGPKEVPPKEVQKEVFIPYEPEEDGKPQEVIIYIQDMNRNMVTPSDSFYITQGETRILTFTVREGETAGYRIFRDGQVIEEDVIEFPKSN</sequence>
<dbReference type="PROSITE" id="PS00107">
    <property type="entry name" value="PROTEIN_KINASE_ATP"/>
    <property type="match status" value="1"/>
</dbReference>